<evidence type="ECO:0000256" key="1">
    <source>
        <dbReference type="SAM" id="MobiDB-lite"/>
    </source>
</evidence>
<keyword evidence="2" id="KW-0472">Membrane</keyword>
<feature type="region of interest" description="Disordered" evidence="1">
    <location>
        <begin position="164"/>
        <end position="211"/>
    </location>
</feature>
<keyword evidence="2" id="KW-0812">Transmembrane</keyword>
<evidence type="ECO:0000256" key="2">
    <source>
        <dbReference type="SAM" id="Phobius"/>
    </source>
</evidence>
<feature type="compositionally biased region" description="Basic and acidic residues" evidence="1">
    <location>
        <begin position="185"/>
        <end position="211"/>
    </location>
</feature>
<name>A0A0N4ZPZ3_PARTI</name>
<feature type="transmembrane region" description="Helical" evidence="2">
    <location>
        <begin position="21"/>
        <end position="47"/>
    </location>
</feature>
<dbReference type="WBParaSite" id="PTRK_0001060000.1">
    <property type="protein sequence ID" value="PTRK_0001060000.1"/>
    <property type="gene ID" value="PTRK_0001060000"/>
</dbReference>
<keyword evidence="2" id="KW-1133">Transmembrane helix</keyword>
<protein>
    <submittedName>
        <fullName evidence="4">Transmembrane protein</fullName>
    </submittedName>
</protein>
<reference evidence="4" key="1">
    <citation type="submission" date="2017-02" db="UniProtKB">
        <authorList>
            <consortium name="WormBaseParasite"/>
        </authorList>
    </citation>
    <scope>IDENTIFICATION</scope>
</reference>
<dbReference type="Gene3D" id="6.10.250.1050">
    <property type="match status" value="1"/>
</dbReference>
<evidence type="ECO:0000313" key="4">
    <source>
        <dbReference type="WBParaSite" id="PTRK_0001060000.1"/>
    </source>
</evidence>
<sequence length="211" mass="24200">MSILNEKSSIKGKTKSNKTKSVLMGNCLKFEAGFVSVILFGMVIFLVDYADKGDGYFKIFMKEIILVNVIVIFYQWTHFYISSLTREKRALFDEENILETYQPRAYTHGHLFVPDPPTPAELEANDMKIKRTAAEKSAFNQMRDSHYENMYQKALELSQAIEAEEKAAKKSSNKASYSSNESDGNDDKNKNNKDNKNSLPKRIEEDDIIRI</sequence>
<keyword evidence="3" id="KW-1185">Reference proteome</keyword>
<accession>A0A0N4ZPZ3</accession>
<dbReference type="Proteomes" id="UP000038045">
    <property type="component" value="Unplaced"/>
</dbReference>
<evidence type="ECO:0000313" key="3">
    <source>
        <dbReference type="Proteomes" id="UP000038045"/>
    </source>
</evidence>
<dbReference type="AlphaFoldDB" id="A0A0N4ZPZ3"/>
<organism evidence="3 4">
    <name type="scientific">Parastrongyloides trichosuri</name>
    <name type="common">Possum-specific nematode worm</name>
    <dbReference type="NCBI Taxonomy" id="131310"/>
    <lineage>
        <taxon>Eukaryota</taxon>
        <taxon>Metazoa</taxon>
        <taxon>Ecdysozoa</taxon>
        <taxon>Nematoda</taxon>
        <taxon>Chromadorea</taxon>
        <taxon>Rhabditida</taxon>
        <taxon>Tylenchina</taxon>
        <taxon>Panagrolaimomorpha</taxon>
        <taxon>Strongyloidoidea</taxon>
        <taxon>Strongyloididae</taxon>
        <taxon>Parastrongyloides</taxon>
    </lineage>
</organism>
<feature type="transmembrane region" description="Helical" evidence="2">
    <location>
        <begin position="59"/>
        <end position="81"/>
    </location>
</feature>
<proteinExistence type="predicted"/>
<feature type="compositionally biased region" description="Low complexity" evidence="1">
    <location>
        <begin position="173"/>
        <end position="182"/>
    </location>
</feature>